<dbReference type="InterPro" id="IPR014001">
    <property type="entry name" value="Helicase_ATP-bd"/>
</dbReference>
<evidence type="ECO:0000256" key="4">
    <source>
        <dbReference type="ARBA" id="ARBA00022840"/>
    </source>
</evidence>
<dbReference type="Gene3D" id="1.10.3380.20">
    <property type="match status" value="1"/>
</dbReference>
<dbReference type="CDD" id="cd18026">
    <property type="entry name" value="DEXHc_POLQ-like"/>
    <property type="match status" value="1"/>
</dbReference>
<keyword evidence="4" id="KW-0067">ATP-binding</keyword>
<dbReference type="SUPFAM" id="SSF52540">
    <property type="entry name" value="P-loop containing nucleoside triphosphate hydrolases"/>
    <property type="match status" value="2"/>
</dbReference>
<evidence type="ECO:0000256" key="3">
    <source>
        <dbReference type="ARBA" id="ARBA00022806"/>
    </source>
</evidence>
<dbReference type="Gene3D" id="3.40.50.300">
    <property type="entry name" value="P-loop containing nucleotide triphosphate hydrolases"/>
    <property type="match status" value="3"/>
</dbReference>
<dbReference type="SMART" id="SM00490">
    <property type="entry name" value="HELICc"/>
    <property type="match status" value="1"/>
</dbReference>
<dbReference type="PROSITE" id="PS51192">
    <property type="entry name" value="HELICASE_ATP_BIND_1"/>
    <property type="match status" value="1"/>
</dbReference>
<dbReference type="Pfam" id="PF20470">
    <property type="entry name" value="HTH_61"/>
    <property type="match status" value="1"/>
</dbReference>
<evidence type="ECO:0000259" key="7">
    <source>
        <dbReference type="PROSITE" id="PS51194"/>
    </source>
</evidence>
<sequence length="864" mass="95961">MLAWQTECLQLPALKRRQNLVLALPTSGGKTLVAEILVLKELLCQGRNALFVLPYVAIVQEKVRTPALPERTLCNHIGPPRDPMLVGSNPAGVNFLQRVCNKLPFLVKLVGSFTLAHRLRPVKELPARMACKLRCVRSLSPLAVALGFLVEEYAAGKGCYPPRRRRWKRTVYVATIEKAMGLVSSLTETDRLGEVGLAVVDELHLVGETGGRGANLEILLTKLLFSAGNVPVRSRPVVPVDLHVVGMSATIGNLGEVATFLQADSFCRNFRPVELREYIKLEDQVFSINWDARCPDELLTLSRRLEPKTQNSDIISMHYNRYGPVGVEHVGVTRRNRDRVAVHRVSERVEEDGDIGATTDNTLWYCPQTNSDIDPDSIGSLVLEVVPEESVLVFCATKKNCENVALLICQTMSRKFQGHKMDEKKALYRALMVECKGSVCPTLRSTLPFGVAYHHSGLMGGERRLLEEAFVSGTICCICCTSTLAAGVNLPAKRVILRSPYVGREFVTMSRYKQMVGRAGRAGMGSGLGESILVCKSTDIDKVRELVHSSMDQCVSSLAHGDASGMRSLLLSAIGQGVATSLAELHRLVKRTLLSVQNMFLTELLCTWQATRLGVDMKALVDSTLVGLFREGALRLRNQQADVSVCLSGDNVSQTSKKLRLHQDTPLSVSRLGRAAIRGCMDLKKARLLYEDLLQAQASLVLLTCLHLLYLVTPYDLVDQITPSPSVYFNSYNKLGVQDQQCARVLGITEVCMVRIVKGHTHRGVPERVIKRFYLTLMLSELWQQSSVWKVSVKYHVTRGFVQNLMSSSAAFAACVMRFCEELEEFWAFKDLLVNFSRRLSHCCTQELLPLMELPAVKRVGTEY</sequence>
<feature type="domain" description="Helicase C-terminal" evidence="7">
    <location>
        <begin position="377"/>
        <end position="570"/>
    </location>
</feature>
<dbReference type="CDD" id="cd18795">
    <property type="entry name" value="SF2_C_Ski2"/>
    <property type="match status" value="1"/>
</dbReference>
<protein>
    <recommendedName>
        <fullName evidence="9">Helicase POLQ-like</fullName>
    </recommendedName>
</protein>
<dbReference type="Pfam" id="PF21099">
    <property type="entry name" value="POLQ_helical"/>
    <property type="match status" value="1"/>
</dbReference>
<dbReference type="PANTHER" id="PTHR47961">
    <property type="entry name" value="DNA POLYMERASE THETA, PUTATIVE (AFU_ORTHOLOGUE AFUA_1G05260)-RELATED"/>
    <property type="match status" value="1"/>
</dbReference>
<dbReference type="InterPro" id="IPR001650">
    <property type="entry name" value="Helicase_C-like"/>
</dbReference>
<evidence type="ECO:0000256" key="1">
    <source>
        <dbReference type="ARBA" id="ARBA00022741"/>
    </source>
</evidence>
<dbReference type="EMBL" id="OA570027">
    <property type="protein sequence ID" value="CAD7202978.1"/>
    <property type="molecule type" value="Genomic_DNA"/>
</dbReference>
<dbReference type="PANTHER" id="PTHR47961:SF12">
    <property type="entry name" value="HELICASE POLQ-LIKE"/>
    <property type="match status" value="1"/>
</dbReference>
<evidence type="ECO:0000313" key="8">
    <source>
        <dbReference type="EMBL" id="CAD7202978.1"/>
    </source>
</evidence>
<keyword evidence="3" id="KW-0347">Helicase</keyword>
<reference evidence="8" key="1">
    <citation type="submission" date="2020-11" db="EMBL/GenBank/DDBJ databases">
        <authorList>
            <person name="Tran Van P."/>
        </authorList>
    </citation>
    <scope>NUCLEOTIDE SEQUENCE</scope>
</reference>
<dbReference type="GO" id="GO:0016787">
    <property type="term" value="F:hydrolase activity"/>
    <property type="evidence" value="ECO:0007669"/>
    <property type="project" value="UniProtKB-KW"/>
</dbReference>
<comment type="catalytic activity">
    <reaction evidence="5">
        <text>ATP + H2O = ADP + phosphate + H(+)</text>
        <dbReference type="Rhea" id="RHEA:13065"/>
        <dbReference type="ChEBI" id="CHEBI:15377"/>
        <dbReference type="ChEBI" id="CHEBI:15378"/>
        <dbReference type="ChEBI" id="CHEBI:30616"/>
        <dbReference type="ChEBI" id="CHEBI:43474"/>
        <dbReference type="ChEBI" id="CHEBI:456216"/>
        <dbReference type="EC" id="5.6.2.4"/>
    </reaction>
</comment>
<dbReference type="Pfam" id="PF00271">
    <property type="entry name" value="Helicase_C"/>
    <property type="match status" value="1"/>
</dbReference>
<keyword evidence="2" id="KW-0378">Hydrolase</keyword>
<feature type="domain" description="Helicase ATP-binding" evidence="6">
    <location>
        <begin position="11"/>
        <end position="269"/>
    </location>
</feature>
<evidence type="ECO:0000256" key="5">
    <source>
        <dbReference type="ARBA" id="ARBA00048988"/>
    </source>
</evidence>
<evidence type="ECO:0000259" key="6">
    <source>
        <dbReference type="PROSITE" id="PS51192"/>
    </source>
</evidence>
<dbReference type="GO" id="GO:0043138">
    <property type="term" value="F:3'-5' DNA helicase activity"/>
    <property type="evidence" value="ECO:0007669"/>
    <property type="project" value="UniProtKB-EC"/>
</dbReference>
<dbReference type="SUPFAM" id="SSF158702">
    <property type="entry name" value="Sec63 N-terminal domain-like"/>
    <property type="match status" value="1"/>
</dbReference>
<dbReference type="PROSITE" id="PS51194">
    <property type="entry name" value="HELICASE_CTER"/>
    <property type="match status" value="1"/>
</dbReference>
<keyword evidence="1" id="KW-0547">Nucleotide-binding</keyword>
<evidence type="ECO:0000256" key="2">
    <source>
        <dbReference type="ARBA" id="ARBA00022801"/>
    </source>
</evidence>
<dbReference type="GO" id="GO:0005524">
    <property type="term" value="F:ATP binding"/>
    <property type="evidence" value="ECO:0007669"/>
    <property type="project" value="UniProtKB-KW"/>
</dbReference>
<gene>
    <name evidence="8" type="ORF">TDIB3V08_LOCUS9155</name>
</gene>
<name>A0A7R8VUH0_TIMDO</name>
<dbReference type="InterPro" id="IPR046931">
    <property type="entry name" value="HTH_61"/>
</dbReference>
<dbReference type="InterPro" id="IPR048960">
    <property type="entry name" value="POLQ-like_helical"/>
</dbReference>
<dbReference type="SMART" id="SM00487">
    <property type="entry name" value="DEXDc"/>
    <property type="match status" value="1"/>
</dbReference>
<dbReference type="InterPro" id="IPR050474">
    <property type="entry name" value="Hel308_SKI2-like"/>
</dbReference>
<accession>A0A7R8VUH0</accession>
<evidence type="ECO:0008006" key="9">
    <source>
        <dbReference type="Google" id="ProtNLM"/>
    </source>
</evidence>
<organism evidence="8">
    <name type="scientific">Timema douglasi</name>
    <name type="common">Walking stick</name>
    <dbReference type="NCBI Taxonomy" id="61478"/>
    <lineage>
        <taxon>Eukaryota</taxon>
        <taxon>Metazoa</taxon>
        <taxon>Ecdysozoa</taxon>
        <taxon>Arthropoda</taxon>
        <taxon>Hexapoda</taxon>
        <taxon>Insecta</taxon>
        <taxon>Pterygota</taxon>
        <taxon>Neoptera</taxon>
        <taxon>Polyneoptera</taxon>
        <taxon>Phasmatodea</taxon>
        <taxon>Timematodea</taxon>
        <taxon>Timematoidea</taxon>
        <taxon>Timematidae</taxon>
        <taxon>Timema</taxon>
    </lineage>
</organism>
<dbReference type="InterPro" id="IPR027417">
    <property type="entry name" value="P-loop_NTPase"/>
</dbReference>
<dbReference type="AlphaFoldDB" id="A0A7R8VUH0"/>
<proteinExistence type="predicted"/>